<dbReference type="CDD" id="cd01741">
    <property type="entry name" value="GATase1_1"/>
    <property type="match status" value="1"/>
</dbReference>
<organism evidence="2 3">
    <name type="scientific">Novosphingobium album</name>
    <name type="common">ex Liu et al. 2023</name>
    <dbReference type="NCBI Taxonomy" id="3031130"/>
    <lineage>
        <taxon>Bacteria</taxon>
        <taxon>Pseudomonadati</taxon>
        <taxon>Pseudomonadota</taxon>
        <taxon>Alphaproteobacteria</taxon>
        <taxon>Sphingomonadales</taxon>
        <taxon>Sphingomonadaceae</taxon>
        <taxon>Novosphingobium</taxon>
    </lineage>
</organism>
<sequence>MTGTVRAIRHVDFETLGTFEPAIAEAGYCIEYVDVAAGGLARLDPLESDLLVVLGGPIGVYETDAYPFLNTECNMVKARLDAGLPVLGICLGAQIIAAALGAKVAATGVKEIGFAPVALTDAGTKGPLHHLADMPVLHWHGDAFDLPDGAELLATTPVANQAFAIGPHVLALQFHLEADTTHDLEAWLIGHAAELAGAGIERFAGHSVNIGYATSLRRAMGSLRGRNSTGESRFARWANFPVSTQNILR</sequence>
<protein>
    <submittedName>
        <fullName evidence="2">Glutamine amidotransferase</fullName>
    </submittedName>
</protein>
<proteinExistence type="predicted"/>
<dbReference type="EMBL" id="JARESE010000098">
    <property type="protein sequence ID" value="MDE8654712.1"/>
    <property type="molecule type" value="Genomic_DNA"/>
</dbReference>
<dbReference type="Gene3D" id="3.40.50.880">
    <property type="match status" value="1"/>
</dbReference>
<dbReference type="InterPro" id="IPR029062">
    <property type="entry name" value="Class_I_gatase-like"/>
</dbReference>
<reference evidence="2 3" key="1">
    <citation type="submission" date="2023-03" db="EMBL/GenBank/DDBJ databases">
        <title>NovoSphingobium album sp. nov. isolated from polycyclic aromatic hydrocarbons- and heavy-metal polluted soil.</title>
        <authorList>
            <person name="Liu Z."/>
            <person name="Wang K."/>
        </authorList>
    </citation>
    <scope>NUCLEOTIDE SEQUENCE [LARGE SCALE GENOMIC DNA]</scope>
    <source>
        <strain evidence="2 3">H3SJ31-1</strain>
    </source>
</reference>
<evidence type="ECO:0000259" key="1">
    <source>
        <dbReference type="Pfam" id="PF00117"/>
    </source>
</evidence>
<dbReference type="PROSITE" id="PS51273">
    <property type="entry name" value="GATASE_TYPE_1"/>
    <property type="match status" value="1"/>
</dbReference>
<dbReference type="InterPro" id="IPR044992">
    <property type="entry name" value="ChyE-like"/>
</dbReference>
<evidence type="ECO:0000313" key="2">
    <source>
        <dbReference type="EMBL" id="MDE8654712.1"/>
    </source>
</evidence>
<dbReference type="PANTHER" id="PTHR42695">
    <property type="entry name" value="GLUTAMINE AMIDOTRANSFERASE YLR126C-RELATED"/>
    <property type="match status" value="1"/>
</dbReference>
<keyword evidence="2" id="KW-0315">Glutamine amidotransferase</keyword>
<dbReference type="NCBIfam" id="NF005458">
    <property type="entry name" value="PRK07053.1"/>
    <property type="match status" value="1"/>
</dbReference>
<gene>
    <name evidence="2" type="ORF">PYV00_23755</name>
</gene>
<dbReference type="RefSeq" id="WP_275230832.1">
    <property type="nucleotide sequence ID" value="NZ_JARESE010000098.1"/>
</dbReference>
<accession>A0ABT5WXT6</accession>
<dbReference type="PANTHER" id="PTHR42695:SF5">
    <property type="entry name" value="GLUTAMINE AMIDOTRANSFERASE YLR126C-RELATED"/>
    <property type="match status" value="1"/>
</dbReference>
<dbReference type="Pfam" id="PF00117">
    <property type="entry name" value="GATase"/>
    <property type="match status" value="1"/>
</dbReference>
<dbReference type="SUPFAM" id="SSF52317">
    <property type="entry name" value="Class I glutamine amidotransferase-like"/>
    <property type="match status" value="1"/>
</dbReference>
<feature type="domain" description="Glutamine amidotransferase" evidence="1">
    <location>
        <begin position="45"/>
        <end position="183"/>
    </location>
</feature>
<evidence type="ECO:0000313" key="3">
    <source>
        <dbReference type="Proteomes" id="UP001216253"/>
    </source>
</evidence>
<keyword evidence="3" id="KW-1185">Reference proteome</keyword>
<name>A0ABT5WXT6_9SPHN</name>
<comment type="caution">
    <text evidence="2">The sequence shown here is derived from an EMBL/GenBank/DDBJ whole genome shotgun (WGS) entry which is preliminary data.</text>
</comment>
<dbReference type="Proteomes" id="UP001216253">
    <property type="component" value="Unassembled WGS sequence"/>
</dbReference>
<dbReference type="InterPro" id="IPR017926">
    <property type="entry name" value="GATASE"/>
</dbReference>